<dbReference type="CDD" id="cd06171">
    <property type="entry name" value="Sigma70_r4"/>
    <property type="match status" value="1"/>
</dbReference>
<name>A0A248JWG9_9PROT</name>
<keyword evidence="4" id="KW-0731">Sigma factor</keyword>
<dbReference type="InterPro" id="IPR036388">
    <property type="entry name" value="WH-like_DNA-bd_sf"/>
</dbReference>
<evidence type="ECO:0000256" key="2">
    <source>
        <dbReference type="ARBA" id="ARBA00011344"/>
    </source>
</evidence>
<evidence type="ECO:0000259" key="7">
    <source>
        <dbReference type="Pfam" id="PF04542"/>
    </source>
</evidence>
<keyword evidence="3" id="KW-0805">Transcription regulation</keyword>
<dbReference type="InterPro" id="IPR013324">
    <property type="entry name" value="RNA_pol_sigma_r3/r4-like"/>
</dbReference>
<proteinExistence type="inferred from homology"/>
<dbReference type="InterPro" id="IPR013249">
    <property type="entry name" value="RNA_pol_sigma70_r4_t2"/>
</dbReference>
<dbReference type="GO" id="GO:0006352">
    <property type="term" value="P:DNA-templated transcription initiation"/>
    <property type="evidence" value="ECO:0007669"/>
    <property type="project" value="InterPro"/>
</dbReference>
<dbReference type="Gene3D" id="1.10.1740.10">
    <property type="match status" value="1"/>
</dbReference>
<dbReference type="Gene3D" id="3.10.450.50">
    <property type="match status" value="1"/>
</dbReference>
<feature type="domain" description="RNA polymerase sigma factor 70 region 4 type 2" evidence="8">
    <location>
        <begin position="115"/>
        <end position="159"/>
    </location>
</feature>
<dbReference type="Pfam" id="PF08281">
    <property type="entry name" value="Sigma70_r4_2"/>
    <property type="match status" value="1"/>
</dbReference>
<dbReference type="InterPro" id="IPR014284">
    <property type="entry name" value="RNA_pol_sigma-70_dom"/>
</dbReference>
<dbReference type="GO" id="GO:0003677">
    <property type="term" value="F:DNA binding"/>
    <property type="evidence" value="ECO:0007669"/>
    <property type="project" value="UniProtKB-KW"/>
</dbReference>
<evidence type="ECO:0000256" key="4">
    <source>
        <dbReference type="ARBA" id="ARBA00023082"/>
    </source>
</evidence>
<dbReference type="Proteomes" id="UP000197153">
    <property type="component" value="Chromosome 2"/>
</dbReference>
<dbReference type="Gene3D" id="1.10.10.10">
    <property type="entry name" value="Winged helix-like DNA-binding domain superfamily/Winged helix DNA-binding domain"/>
    <property type="match status" value="1"/>
</dbReference>
<evidence type="ECO:0000313" key="10">
    <source>
        <dbReference type="Proteomes" id="UP000197153"/>
    </source>
</evidence>
<evidence type="ECO:0000256" key="1">
    <source>
        <dbReference type="ARBA" id="ARBA00010641"/>
    </source>
</evidence>
<keyword evidence="10" id="KW-1185">Reference proteome</keyword>
<sequence>MLQIHSRPQTDFDRLVRDLRPRLYTFCARMVGSVAEGEDVLQDTLLKALQAWPGADRLDSPEAWMFRIARNAALDALKRGGRTEPLEDHEHLAVETTDALSQRELAEFGLRPFMKLSAAQRACLILMDVLGYTLAEIAAMLDMSVPAVKAALHRGRAKLRALAATLEEPVPLALSAEERAHLARYVTLFNARDFDAVRALLADDVRLDLMGEFTRHGRAGVEPYFGNYSRLLGWHLVPGTIDGQPGLLSYRDGAIANFIFISWRDGRITRIRDFFHCPVARGMADARPLEMASLREGGAIHI</sequence>
<evidence type="ECO:0000259" key="8">
    <source>
        <dbReference type="Pfam" id="PF08281"/>
    </source>
</evidence>
<evidence type="ECO:0000256" key="3">
    <source>
        <dbReference type="ARBA" id="ARBA00023015"/>
    </source>
</evidence>
<reference evidence="9 10" key="1">
    <citation type="submission" date="2017-06" db="EMBL/GenBank/DDBJ databases">
        <title>Complete genome sequence of Nitrospirillum amazonense strain CBAmC, an endophytic nitrogen-fixing and plant growth-promoting bacterium, isolated from sugarcane.</title>
        <authorList>
            <person name="Schwab S."/>
            <person name="dos Santos Teixeira K.R."/>
            <person name="Simoes Araujo J.L."/>
            <person name="Soares Vidal M."/>
            <person name="Borges de Freitas H.R."/>
            <person name="Rivello Crivelaro A.L."/>
            <person name="Bueno de Camargo Nunes A."/>
            <person name="dos Santos C.M."/>
            <person name="Palmeira da Silva Rosa D."/>
            <person name="da Silva Padilha D."/>
            <person name="da Silva E."/>
            <person name="Araujo Terra L."/>
            <person name="Soares Mendes V."/>
            <person name="Farinelli L."/>
            <person name="Magalhaes Cruz L."/>
            <person name="Baldani J.I."/>
        </authorList>
    </citation>
    <scope>NUCLEOTIDE SEQUENCE [LARGE SCALE GENOMIC DNA]</scope>
    <source>
        <strain evidence="9 10">CBAmC</strain>
    </source>
</reference>
<dbReference type="GO" id="GO:0016987">
    <property type="term" value="F:sigma factor activity"/>
    <property type="evidence" value="ECO:0007669"/>
    <property type="project" value="UniProtKB-KW"/>
</dbReference>
<dbReference type="InterPro" id="IPR013325">
    <property type="entry name" value="RNA_pol_sigma_r2"/>
</dbReference>
<dbReference type="SUPFAM" id="SSF88659">
    <property type="entry name" value="Sigma3 and sigma4 domains of RNA polymerase sigma factors"/>
    <property type="match status" value="1"/>
</dbReference>
<dbReference type="PANTHER" id="PTHR43133">
    <property type="entry name" value="RNA POLYMERASE ECF-TYPE SIGMA FACTO"/>
    <property type="match status" value="1"/>
</dbReference>
<keyword evidence="6" id="KW-0804">Transcription</keyword>
<dbReference type="InterPro" id="IPR039425">
    <property type="entry name" value="RNA_pol_sigma-70-like"/>
</dbReference>
<protein>
    <submittedName>
        <fullName evidence="9">RNA polymerase subunit sigma-70</fullName>
    </submittedName>
</protein>
<dbReference type="KEGG" id="nao:Y958_16130"/>
<dbReference type="AlphaFoldDB" id="A0A248JWG9"/>
<dbReference type="InterPro" id="IPR032710">
    <property type="entry name" value="NTF2-like_dom_sf"/>
</dbReference>
<evidence type="ECO:0000256" key="6">
    <source>
        <dbReference type="ARBA" id="ARBA00023163"/>
    </source>
</evidence>
<organism evidence="9 10">
    <name type="scientific">Nitrospirillum viridazoti CBAmc</name>
    <dbReference type="NCBI Taxonomy" id="1441467"/>
    <lineage>
        <taxon>Bacteria</taxon>
        <taxon>Pseudomonadati</taxon>
        <taxon>Pseudomonadota</taxon>
        <taxon>Alphaproteobacteria</taxon>
        <taxon>Rhodospirillales</taxon>
        <taxon>Azospirillaceae</taxon>
        <taxon>Nitrospirillum</taxon>
        <taxon>Nitrospirillum viridazoti</taxon>
    </lineage>
</organism>
<dbReference type="SUPFAM" id="SSF88946">
    <property type="entry name" value="Sigma2 domain of RNA polymerase sigma factors"/>
    <property type="match status" value="1"/>
</dbReference>
<feature type="domain" description="RNA polymerase sigma-70 region 2" evidence="7">
    <location>
        <begin position="15"/>
        <end position="82"/>
    </location>
</feature>
<comment type="subunit">
    <text evidence="2">Interacts transiently with the RNA polymerase catalytic core formed by RpoA, RpoB, RpoC and RpoZ (2 alpha, 1 beta, 1 beta' and 1 omega subunit) to form the RNA polymerase holoenzyme that can initiate transcription.</text>
</comment>
<accession>A0A248JWG9</accession>
<dbReference type="Pfam" id="PF04542">
    <property type="entry name" value="Sigma70_r2"/>
    <property type="match status" value="1"/>
</dbReference>
<evidence type="ECO:0000256" key="5">
    <source>
        <dbReference type="ARBA" id="ARBA00023125"/>
    </source>
</evidence>
<dbReference type="SUPFAM" id="SSF54427">
    <property type="entry name" value="NTF2-like"/>
    <property type="match status" value="1"/>
</dbReference>
<evidence type="ECO:0000313" key="9">
    <source>
        <dbReference type="EMBL" id="ASG22468.1"/>
    </source>
</evidence>
<keyword evidence="5" id="KW-0238">DNA-binding</keyword>
<dbReference type="RefSeq" id="WP_088873049.1">
    <property type="nucleotide sequence ID" value="NZ_CP022111.1"/>
</dbReference>
<dbReference type="NCBIfam" id="TIGR02937">
    <property type="entry name" value="sigma70-ECF"/>
    <property type="match status" value="1"/>
</dbReference>
<dbReference type="PANTHER" id="PTHR43133:SF8">
    <property type="entry name" value="RNA POLYMERASE SIGMA FACTOR HI_1459-RELATED"/>
    <property type="match status" value="1"/>
</dbReference>
<dbReference type="InterPro" id="IPR007627">
    <property type="entry name" value="RNA_pol_sigma70_r2"/>
</dbReference>
<gene>
    <name evidence="9" type="ORF">Y958_16130</name>
</gene>
<comment type="similarity">
    <text evidence="1">Belongs to the sigma-70 factor family. ECF subfamily.</text>
</comment>
<dbReference type="EMBL" id="CP022111">
    <property type="protein sequence ID" value="ASG22468.1"/>
    <property type="molecule type" value="Genomic_DNA"/>
</dbReference>